<dbReference type="InterPro" id="IPR041492">
    <property type="entry name" value="HAD_2"/>
</dbReference>
<dbReference type="InterPro" id="IPR036412">
    <property type="entry name" value="HAD-like_sf"/>
</dbReference>
<dbReference type="SUPFAM" id="SSF56784">
    <property type="entry name" value="HAD-like"/>
    <property type="match status" value="1"/>
</dbReference>
<name>A0ABT9IUV7_9BACL</name>
<dbReference type="NCBIfam" id="TIGR01549">
    <property type="entry name" value="HAD-SF-IA-v1"/>
    <property type="match status" value="1"/>
</dbReference>
<dbReference type="PRINTS" id="PR00413">
    <property type="entry name" value="HADHALOGNASE"/>
</dbReference>
<dbReference type="RefSeq" id="WP_305990140.1">
    <property type="nucleotide sequence ID" value="NZ_JAVAMP010000001.1"/>
</dbReference>
<dbReference type="InterPro" id="IPR023198">
    <property type="entry name" value="PGP-like_dom2"/>
</dbReference>
<dbReference type="InterPro" id="IPR023214">
    <property type="entry name" value="HAD_sf"/>
</dbReference>
<gene>
    <name evidence="1" type="ORF">Q5Y73_01825</name>
</gene>
<reference evidence="1 2" key="1">
    <citation type="submission" date="2023-08" db="EMBL/GenBank/DDBJ databases">
        <authorList>
            <person name="Park J.-S."/>
        </authorList>
    </citation>
    <scope>NUCLEOTIDE SEQUENCE [LARGE SCALE GENOMIC DNA]</scope>
    <source>
        <strain evidence="1 2">2205SS18-9</strain>
    </source>
</reference>
<protein>
    <submittedName>
        <fullName evidence="1">HAD family phosphatase</fullName>
    </submittedName>
</protein>
<evidence type="ECO:0000313" key="1">
    <source>
        <dbReference type="EMBL" id="MDP5272837.1"/>
    </source>
</evidence>
<dbReference type="Gene3D" id="1.10.150.240">
    <property type="entry name" value="Putative phosphatase, domain 2"/>
    <property type="match status" value="1"/>
</dbReference>
<dbReference type="SFLD" id="SFLDS00003">
    <property type="entry name" value="Haloacid_Dehalogenase"/>
    <property type="match status" value="1"/>
</dbReference>
<organism evidence="1 2">
    <name type="scientific">Chengkuizengella axinellae</name>
    <dbReference type="NCBI Taxonomy" id="3064388"/>
    <lineage>
        <taxon>Bacteria</taxon>
        <taxon>Bacillati</taxon>
        <taxon>Bacillota</taxon>
        <taxon>Bacilli</taxon>
        <taxon>Bacillales</taxon>
        <taxon>Paenibacillaceae</taxon>
        <taxon>Chengkuizengella</taxon>
    </lineage>
</organism>
<proteinExistence type="predicted"/>
<keyword evidence="2" id="KW-1185">Reference proteome</keyword>
<dbReference type="SFLD" id="SFLDG01135">
    <property type="entry name" value="C1.5.6:_HAD__Beta-PGM__Phospha"/>
    <property type="match status" value="1"/>
</dbReference>
<dbReference type="Pfam" id="PF13419">
    <property type="entry name" value="HAD_2"/>
    <property type="match status" value="1"/>
</dbReference>
<comment type="caution">
    <text evidence="1">The sequence shown here is derived from an EMBL/GenBank/DDBJ whole genome shotgun (WGS) entry which is preliminary data.</text>
</comment>
<dbReference type="InterPro" id="IPR006439">
    <property type="entry name" value="HAD-SF_hydro_IA"/>
</dbReference>
<dbReference type="Gene3D" id="3.40.50.1000">
    <property type="entry name" value="HAD superfamily/HAD-like"/>
    <property type="match status" value="1"/>
</dbReference>
<sequence length="217" mass="24661">MEAVIFDMDGVIIDSHTVTYQLLSDTANQYGCNLTPDKIKGWGSLSARQFWKRIKDEYHLEQSLSELIESYDVEKEIQYYEHIGLIPGFKEVLEQLNKSNIKTAIATSANKRRMNAVVDIFELRTLFDAFVCDDEVINSKPDPSIFIRVAQKLKVAPEKCLVVEDSENGKIAAQKAGMKCLGFKGLPHVNENMEGSDLMIRDFKELNIDVLYVLFDS</sequence>
<dbReference type="PANTHER" id="PTHR18901">
    <property type="entry name" value="2-DEOXYGLUCOSE-6-PHOSPHATE PHOSPHATASE 2"/>
    <property type="match status" value="1"/>
</dbReference>
<accession>A0ABT9IUV7</accession>
<dbReference type="SFLD" id="SFLDG01129">
    <property type="entry name" value="C1.5:_HAD__Beta-PGM__Phosphata"/>
    <property type="match status" value="1"/>
</dbReference>
<dbReference type="NCBIfam" id="TIGR01509">
    <property type="entry name" value="HAD-SF-IA-v3"/>
    <property type="match status" value="1"/>
</dbReference>
<evidence type="ECO:0000313" key="2">
    <source>
        <dbReference type="Proteomes" id="UP001231941"/>
    </source>
</evidence>
<dbReference type="Proteomes" id="UP001231941">
    <property type="component" value="Unassembled WGS sequence"/>
</dbReference>
<dbReference type="PANTHER" id="PTHR18901:SF38">
    <property type="entry name" value="PSEUDOURIDINE-5'-PHOSPHATASE"/>
    <property type="match status" value="1"/>
</dbReference>
<dbReference type="EMBL" id="JAVAMP010000001">
    <property type="protein sequence ID" value="MDP5272837.1"/>
    <property type="molecule type" value="Genomic_DNA"/>
</dbReference>